<evidence type="ECO:0000256" key="9">
    <source>
        <dbReference type="SAM" id="Phobius"/>
    </source>
</evidence>
<feature type="transmembrane region" description="Helical" evidence="9">
    <location>
        <begin position="636"/>
        <end position="658"/>
    </location>
</feature>
<evidence type="ECO:0000256" key="6">
    <source>
        <dbReference type="ARBA" id="ARBA00022840"/>
    </source>
</evidence>
<dbReference type="Proteomes" id="UP001050691">
    <property type="component" value="Unassembled WGS sequence"/>
</dbReference>
<evidence type="ECO:0000256" key="8">
    <source>
        <dbReference type="ARBA" id="ARBA00023136"/>
    </source>
</evidence>
<evidence type="ECO:0000256" key="4">
    <source>
        <dbReference type="ARBA" id="ARBA00022737"/>
    </source>
</evidence>
<keyword evidence="7 9" id="KW-1133">Transmembrane helix</keyword>
<keyword evidence="5" id="KW-0547">Nucleotide-binding</keyword>
<feature type="domain" description="ABC transporter" evidence="10">
    <location>
        <begin position="812"/>
        <end position="1054"/>
    </location>
</feature>
<feature type="transmembrane region" description="Helical" evidence="9">
    <location>
        <begin position="557"/>
        <end position="577"/>
    </location>
</feature>
<dbReference type="CDD" id="cd03244">
    <property type="entry name" value="ABCC_MRP_domain2"/>
    <property type="match status" value="1"/>
</dbReference>
<keyword evidence="8 9" id="KW-0472">Membrane</keyword>
<feature type="transmembrane region" description="Helical" evidence="9">
    <location>
        <begin position="722"/>
        <end position="743"/>
    </location>
</feature>
<sequence length="1070" mass="119918">MSADNGGSKDGADLGKVLNLMQHITREFWKSKDKRMKGVNELFQNIRLLKYYGWGLYCESVFWVLFSHHPDDRWAKDVNKIRETELGWRIKQAIVGIFDYVLYSLHGFDITRSYTLIQKEDLTVPKAFVSIALFEQLQAPLTALPGQIIALLNGGNFLFNTRILFADSSMLAYISMQRIEAFLAEDEVPSWGTSLGPKQYDSENHTSESGKIGFENASFQWSSFKVSNDTAAQLALKDLNTSFPIGHLTIVTGPTGSGKSALLNALLGGGLQFYERELNCVSGKVHINKADHRVAYAGQYPWLEHATIRDNILYGCPFDRERYEMVLDVCSLENDLVILSGGDLTEIGEKGVTLSGGQRARVALARAVLAAVDMHTANHIYERCITGKIVHGRTVILITHHISLCLTKAKYLVELANGSIVRQGLVEDLRKTGQLNDVQTEEPISIEEKETAEENVIVNEADQTSGSTTPHKTRSAIKGKLVKAETRVEGRIKYLTYRTYLLAGGWFLWIITLVLLLSLRGILYLAKWGEAYDESNPETTLPIIGTLPPPYIDVKPWLVVFLIISMIGAFSTLFYIASGYYTSVRASRRLFTQMLFRLSRVPIQFFDVTPLGRIMNRFVTDFGTVDGLNQVSRSPFTVIVGLIPSFLPFAVVIAYLYLRLAPSFILASRDLRRLELTSLSPTFASFDELLHGLPHVRAFAMENWYQNRFYQKVDRFQSYDHVYVGLGSVVVFCASVFALLSGVDTGYAAVIIVQAGIFAESSRQLIRVSAQLELDFNSVERIAEYLTVPGEASAIIENCRPPAYWPSSLGGIEVKGLTVKYRPDLPPVLDGLSFEVRPGEKVGIYEVLYLHSIRSIDGIDISSIGLEDLRTRVTMISQDVSLFSGTIRSNIDPFDEHEDHECWDVLKRCHLVSDPSSDETETSRPKNLRDNRVTSLDMSINQIGSLSAGERQLLALARAILRRSKVVIMDEATSAIDFELDSMVGAMDLRNPLQVQNTIREELRDTLVITIAHRLHTIIDYDRILVLDSGKIVEFDSPAKLLSNPDGIFMQMCRKSVDWETLKTTVQSKK</sequence>
<dbReference type="InterPro" id="IPR050173">
    <property type="entry name" value="ABC_transporter_C-like"/>
</dbReference>
<feature type="domain" description="ABC transmembrane type-1" evidence="11">
    <location>
        <begin position="513"/>
        <end position="741"/>
    </location>
</feature>
<keyword evidence="3 9" id="KW-0812">Transmembrane</keyword>
<dbReference type="GO" id="GO:0016887">
    <property type="term" value="F:ATP hydrolysis activity"/>
    <property type="evidence" value="ECO:0007669"/>
    <property type="project" value="InterPro"/>
</dbReference>
<accession>A0AAV5ABF1</accession>
<evidence type="ECO:0000259" key="11">
    <source>
        <dbReference type="PROSITE" id="PS50929"/>
    </source>
</evidence>
<evidence type="ECO:0008006" key="14">
    <source>
        <dbReference type="Google" id="ProtNLM"/>
    </source>
</evidence>
<dbReference type="Gene3D" id="3.40.50.300">
    <property type="entry name" value="P-loop containing nucleotide triphosphate hydrolases"/>
    <property type="match status" value="2"/>
</dbReference>
<evidence type="ECO:0000256" key="1">
    <source>
        <dbReference type="ARBA" id="ARBA00004141"/>
    </source>
</evidence>
<dbReference type="EMBL" id="BPWL01000004">
    <property type="protein sequence ID" value="GJJ10044.1"/>
    <property type="molecule type" value="Genomic_DNA"/>
</dbReference>
<comment type="caution">
    <text evidence="12">The sequence shown here is derived from an EMBL/GenBank/DDBJ whole genome shotgun (WGS) entry which is preliminary data.</text>
</comment>
<protein>
    <recommendedName>
        <fullName evidence="14">P-loop containing nucleoside triphosphate hydrolase protein</fullName>
    </recommendedName>
</protein>
<dbReference type="PROSITE" id="PS50929">
    <property type="entry name" value="ABC_TM1F"/>
    <property type="match status" value="1"/>
</dbReference>
<dbReference type="SUPFAM" id="SSF90123">
    <property type="entry name" value="ABC transporter transmembrane region"/>
    <property type="match status" value="1"/>
</dbReference>
<evidence type="ECO:0000259" key="10">
    <source>
        <dbReference type="PROSITE" id="PS50893"/>
    </source>
</evidence>
<dbReference type="CDD" id="cd18604">
    <property type="entry name" value="ABC_6TM_VMR1_D2_like"/>
    <property type="match status" value="1"/>
</dbReference>
<keyword evidence="2" id="KW-0813">Transport</keyword>
<dbReference type="Pfam" id="PF00664">
    <property type="entry name" value="ABC_membrane"/>
    <property type="match status" value="1"/>
</dbReference>
<feature type="transmembrane region" description="Helical" evidence="9">
    <location>
        <begin position="500"/>
        <end position="526"/>
    </location>
</feature>
<feature type="domain" description="ABC transporter" evidence="10">
    <location>
        <begin position="212"/>
        <end position="442"/>
    </location>
</feature>
<dbReference type="InterPro" id="IPR027417">
    <property type="entry name" value="P-loop_NTPase"/>
</dbReference>
<gene>
    <name evidence="12" type="ORF">Clacol_004270</name>
</gene>
<dbReference type="SUPFAM" id="SSF52540">
    <property type="entry name" value="P-loop containing nucleoside triphosphate hydrolases"/>
    <property type="match status" value="2"/>
</dbReference>
<evidence type="ECO:0000256" key="2">
    <source>
        <dbReference type="ARBA" id="ARBA00022448"/>
    </source>
</evidence>
<dbReference type="GO" id="GO:0016020">
    <property type="term" value="C:membrane"/>
    <property type="evidence" value="ECO:0007669"/>
    <property type="project" value="UniProtKB-SubCell"/>
</dbReference>
<evidence type="ECO:0000313" key="13">
    <source>
        <dbReference type="Proteomes" id="UP001050691"/>
    </source>
</evidence>
<keyword evidence="13" id="KW-1185">Reference proteome</keyword>
<dbReference type="InterPro" id="IPR017871">
    <property type="entry name" value="ABC_transporter-like_CS"/>
</dbReference>
<dbReference type="FunFam" id="1.20.1560.10:FF:000013">
    <property type="entry name" value="ABC transporter C family member 2"/>
    <property type="match status" value="1"/>
</dbReference>
<evidence type="ECO:0000256" key="7">
    <source>
        <dbReference type="ARBA" id="ARBA00022989"/>
    </source>
</evidence>
<dbReference type="Pfam" id="PF00005">
    <property type="entry name" value="ABC_tran"/>
    <property type="match status" value="2"/>
</dbReference>
<dbReference type="GO" id="GO:0005524">
    <property type="term" value="F:ATP binding"/>
    <property type="evidence" value="ECO:0007669"/>
    <property type="project" value="UniProtKB-KW"/>
</dbReference>
<reference evidence="12" key="1">
    <citation type="submission" date="2021-10" db="EMBL/GenBank/DDBJ databases">
        <title>De novo Genome Assembly of Clathrus columnatus (Basidiomycota, Fungi) Using Illumina and Nanopore Sequence Data.</title>
        <authorList>
            <person name="Ogiso-Tanaka E."/>
            <person name="Itagaki H."/>
            <person name="Hosoya T."/>
            <person name="Hosaka K."/>
        </authorList>
    </citation>
    <scope>NUCLEOTIDE SEQUENCE</scope>
    <source>
        <strain evidence="12">MO-923</strain>
    </source>
</reference>
<dbReference type="GO" id="GO:0140359">
    <property type="term" value="F:ABC-type transporter activity"/>
    <property type="evidence" value="ECO:0007669"/>
    <property type="project" value="InterPro"/>
</dbReference>
<dbReference type="AlphaFoldDB" id="A0AAV5ABF1"/>
<dbReference type="InterPro" id="IPR036640">
    <property type="entry name" value="ABC1_TM_sf"/>
</dbReference>
<dbReference type="PROSITE" id="PS50893">
    <property type="entry name" value="ABC_TRANSPORTER_2"/>
    <property type="match status" value="2"/>
</dbReference>
<keyword evidence="4" id="KW-0677">Repeat</keyword>
<dbReference type="InterPro" id="IPR011527">
    <property type="entry name" value="ABC1_TM_dom"/>
</dbReference>
<dbReference type="Gene3D" id="1.20.1560.10">
    <property type="entry name" value="ABC transporter type 1, transmembrane domain"/>
    <property type="match status" value="2"/>
</dbReference>
<dbReference type="PANTHER" id="PTHR24223:SF415">
    <property type="entry name" value="FI20190P1"/>
    <property type="match status" value="1"/>
</dbReference>
<organism evidence="12 13">
    <name type="scientific">Clathrus columnatus</name>
    <dbReference type="NCBI Taxonomy" id="1419009"/>
    <lineage>
        <taxon>Eukaryota</taxon>
        <taxon>Fungi</taxon>
        <taxon>Dikarya</taxon>
        <taxon>Basidiomycota</taxon>
        <taxon>Agaricomycotina</taxon>
        <taxon>Agaricomycetes</taxon>
        <taxon>Phallomycetidae</taxon>
        <taxon>Phallales</taxon>
        <taxon>Clathraceae</taxon>
        <taxon>Clathrus</taxon>
    </lineage>
</organism>
<dbReference type="PROSITE" id="PS00211">
    <property type="entry name" value="ABC_TRANSPORTER_1"/>
    <property type="match status" value="2"/>
</dbReference>
<dbReference type="InterPro" id="IPR003439">
    <property type="entry name" value="ABC_transporter-like_ATP-bd"/>
</dbReference>
<keyword evidence="6" id="KW-0067">ATP-binding</keyword>
<dbReference type="PANTHER" id="PTHR24223">
    <property type="entry name" value="ATP-BINDING CASSETTE SUB-FAMILY C"/>
    <property type="match status" value="1"/>
</dbReference>
<comment type="subcellular location">
    <subcellularLocation>
        <location evidence="1">Membrane</location>
        <topology evidence="1">Multi-pass membrane protein</topology>
    </subcellularLocation>
</comment>
<evidence type="ECO:0000313" key="12">
    <source>
        <dbReference type="EMBL" id="GJJ10044.1"/>
    </source>
</evidence>
<evidence type="ECO:0000256" key="3">
    <source>
        <dbReference type="ARBA" id="ARBA00022692"/>
    </source>
</evidence>
<name>A0AAV5ABF1_9AGAM</name>
<proteinExistence type="predicted"/>
<evidence type="ECO:0000256" key="5">
    <source>
        <dbReference type="ARBA" id="ARBA00022741"/>
    </source>
</evidence>